<name>A0ABP8NDG0_9BACT</name>
<gene>
    <name evidence="1" type="ORF">GCM10023156_50140</name>
</gene>
<evidence type="ECO:0000313" key="2">
    <source>
        <dbReference type="Proteomes" id="UP001500840"/>
    </source>
</evidence>
<proteinExistence type="predicted"/>
<protein>
    <submittedName>
        <fullName evidence="1">Uncharacterized protein</fullName>
    </submittedName>
</protein>
<accession>A0ABP8NDG0</accession>
<comment type="caution">
    <text evidence="1">The sequence shown here is derived from an EMBL/GenBank/DDBJ whole genome shotgun (WGS) entry which is preliminary data.</text>
</comment>
<organism evidence="1 2">
    <name type="scientific">Novipirellula rosea</name>
    <dbReference type="NCBI Taxonomy" id="1031540"/>
    <lineage>
        <taxon>Bacteria</taxon>
        <taxon>Pseudomonadati</taxon>
        <taxon>Planctomycetota</taxon>
        <taxon>Planctomycetia</taxon>
        <taxon>Pirellulales</taxon>
        <taxon>Pirellulaceae</taxon>
        <taxon>Novipirellula</taxon>
    </lineage>
</organism>
<dbReference type="RefSeq" id="WP_345326545.1">
    <property type="nucleotide sequence ID" value="NZ_BAABGA010000067.1"/>
</dbReference>
<sequence length="539" mass="60798">MKTFQEFRHYRAPKSHGESFTDPNIGDVGDQLRGNLELLSQHDSWWQKLRRDARQQMISDAIRYTSTYRDVDVMASRRERPILMAGHQPSLFHPGVWFKNFTLSHLAEQQQALAINLVIDNDAASGSSIRVPTIDRDTGCYVYSTVRYDRFGGGVPYEQTVISDRERFDHFDEDVRKTVMPIVADPLINRLWVHARNAVERCGIAGCALAQARHALEGEIGLNTLELPLGVLCRSRMFAEFLLLILSDLSRFQDAYNTEADFYRKAHGIRSNSHPVPNLDSDDGWLEAPIWIYSDALPQRRAGWVKVTEKSMIISDRNGQECRIALGAPDMAETLASSIGPHFKIRPRALLTTMYARLVLSDLFLHGIGGGKYDQLGDRIAERFFGITPPEFMVVSATVQLPGPSPSETDSEITRIKRAIRDTRFQPEKVAEPGELDASLVARKRELLEHVPGLNEKPDWHQQLDSINEQLSASLHEKRSQLEAELATVMRERASLAVLKSREHPFCIFPMQDLIKTFGQLIRRSEAGEGAVAKGTPSS</sequence>
<dbReference type="Proteomes" id="UP001500840">
    <property type="component" value="Unassembled WGS sequence"/>
</dbReference>
<dbReference type="EMBL" id="BAABGA010000067">
    <property type="protein sequence ID" value="GAA4464071.1"/>
    <property type="molecule type" value="Genomic_DNA"/>
</dbReference>
<evidence type="ECO:0000313" key="1">
    <source>
        <dbReference type="EMBL" id="GAA4464071.1"/>
    </source>
</evidence>
<keyword evidence="2" id="KW-1185">Reference proteome</keyword>
<reference evidence="2" key="1">
    <citation type="journal article" date="2019" name="Int. J. Syst. Evol. Microbiol.">
        <title>The Global Catalogue of Microorganisms (GCM) 10K type strain sequencing project: providing services to taxonomists for standard genome sequencing and annotation.</title>
        <authorList>
            <consortium name="The Broad Institute Genomics Platform"/>
            <consortium name="The Broad Institute Genome Sequencing Center for Infectious Disease"/>
            <person name="Wu L."/>
            <person name="Ma J."/>
        </authorList>
    </citation>
    <scope>NUCLEOTIDE SEQUENCE [LARGE SCALE GENOMIC DNA]</scope>
    <source>
        <strain evidence="2">JCM 17759</strain>
    </source>
</reference>